<dbReference type="PANTHER" id="PTHR30027">
    <property type="entry name" value="RIBOSOMAL RNA SMALL SUBUNIT METHYLTRANSFERASE E"/>
    <property type="match status" value="1"/>
</dbReference>
<evidence type="ECO:0000256" key="7">
    <source>
        <dbReference type="ARBA" id="ARBA00022679"/>
    </source>
</evidence>
<feature type="domain" description="Ribosomal RNA small subunit methyltransferase E PUA-like" evidence="12">
    <location>
        <begin position="61"/>
        <end position="104"/>
    </location>
</feature>
<proteinExistence type="inferred from homology"/>
<dbReference type="InterPro" id="IPR046887">
    <property type="entry name" value="RsmE_PUA-like"/>
</dbReference>
<evidence type="ECO:0000256" key="2">
    <source>
        <dbReference type="ARBA" id="ARBA00005528"/>
    </source>
</evidence>
<dbReference type="PANTHER" id="PTHR30027:SF3">
    <property type="entry name" value="16S RRNA (URACIL(1498)-N(3))-METHYLTRANSFERASE"/>
    <property type="match status" value="1"/>
</dbReference>
<comment type="similarity">
    <text evidence="2">Belongs to the RNA methyltransferase RsmE family.</text>
</comment>
<dbReference type="InterPro" id="IPR006700">
    <property type="entry name" value="RsmE"/>
</dbReference>
<evidence type="ECO:0000313" key="14">
    <source>
        <dbReference type="Proteomes" id="UP001189624"/>
    </source>
</evidence>
<dbReference type="GO" id="GO:0005737">
    <property type="term" value="C:cytoplasm"/>
    <property type="evidence" value="ECO:0007669"/>
    <property type="project" value="UniProtKB-SubCell"/>
</dbReference>
<dbReference type="Proteomes" id="UP001189624">
    <property type="component" value="Chromosome 10"/>
</dbReference>
<keyword evidence="6" id="KW-0489">Methyltransferase</keyword>
<feature type="domain" description="Ribosomal RNA small subunit methyltransferase E methyltransferase" evidence="11">
    <location>
        <begin position="119"/>
        <end position="275"/>
    </location>
</feature>
<evidence type="ECO:0000256" key="6">
    <source>
        <dbReference type="ARBA" id="ARBA00022603"/>
    </source>
</evidence>
<evidence type="ECO:0000259" key="11">
    <source>
        <dbReference type="Pfam" id="PF04452"/>
    </source>
</evidence>
<dbReference type="EC" id="2.1.1.193" evidence="3"/>
<dbReference type="InterPro" id="IPR029026">
    <property type="entry name" value="tRNA_m1G_MTases_N"/>
</dbReference>
<dbReference type="GO" id="GO:0070475">
    <property type="term" value="P:rRNA base methylation"/>
    <property type="evidence" value="ECO:0007669"/>
    <property type="project" value="TreeGrafter"/>
</dbReference>
<dbReference type="EMBL" id="OY731407">
    <property type="protein sequence ID" value="CAJ1977315.1"/>
    <property type="molecule type" value="Genomic_DNA"/>
</dbReference>
<evidence type="ECO:0000256" key="10">
    <source>
        <dbReference type="ARBA" id="ARBA00047944"/>
    </source>
</evidence>
<dbReference type="Gramene" id="rna-AYBTSS11_LOCUS29468">
    <property type="protein sequence ID" value="CAJ1977315.1"/>
    <property type="gene ID" value="gene-AYBTSS11_LOCUS29468"/>
</dbReference>
<protein>
    <recommendedName>
        <fullName evidence="3">16S rRNA (uracil(1498)-N(3))-methyltransferase</fullName>
        <ecNumber evidence="3">2.1.1.193</ecNumber>
    </recommendedName>
</protein>
<reference evidence="13" key="1">
    <citation type="submission" date="2023-10" db="EMBL/GenBank/DDBJ databases">
        <authorList>
            <person name="Domelevo Entfellner J.-B."/>
        </authorList>
    </citation>
    <scope>NUCLEOTIDE SEQUENCE</scope>
</reference>
<evidence type="ECO:0000256" key="3">
    <source>
        <dbReference type="ARBA" id="ARBA00012328"/>
    </source>
</evidence>
<dbReference type="AlphaFoldDB" id="A0AA87BC18"/>
<dbReference type="InterPro" id="IPR029028">
    <property type="entry name" value="Alpha/beta_knot_MTases"/>
</dbReference>
<dbReference type="Gene3D" id="3.40.1280.10">
    <property type="match status" value="1"/>
</dbReference>
<keyword evidence="5" id="KW-0698">rRNA processing</keyword>
<keyword evidence="4" id="KW-0963">Cytoplasm</keyword>
<dbReference type="Pfam" id="PF04452">
    <property type="entry name" value="Methyltrans_RNA"/>
    <property type="match status" value="1"/>
</dbReference>
<dbReference type="FunFam" id="3.40.1280.10:FF:000018">
    <property type="entry name" value="uncharacterized protein LOC106771328 isoform X2"/>
    <property type="match status" value="1"/>
</dbReference>
<keyword evidence="7" id="KW-0808">Transferase</keyword>
<gene>
    <name evidence="13" type="ORF">AYBTSS11_LOCUS29468</name>
</gene>
<comment type="catalytic activity">
    <reaction evidence="10">
        <text>uridine(1498) in 16S rRNA + S-adenosyl-L-methionine = N(3)-methyluridine(1498) in 16S rRNA + S-adenosyl-L-homocysteine + H(+)</text>
        <dbReference type="Rhea" id="RHEA:42920"/>
        <dbReference type="Rhea" id="RHEA-COMP:10283"/>
        <dbReference type="Rhea" id="RHEA-COMP:10284"/>
        <dbReference type="ChEBI" id="CHEBI:15378"/>
        <dbReference type="ChEBI" id="CHEBI:57856"/>
        <dbReference type="ChEBI" id="CHEBI:59789"/>
        <dbReference type="ChEBI" id="CHEBI:65315"/>
        <dbReference type="ChEBI" id="CHEBI:74502"/>
        <dbReference type="EC" id="2.1.1.193"/>
    </reaction>
</comment>
<evidence type="ECO:0000256" key="4">
    <source>
        <dbReference type="ARBA" id="ARBA00022490"/>
    </source>
</evidence>
<accession>A0AA87BC18</accession>
<evidence type="ECO:0000256" key="8">
    <source>
        <dbReference type="ARBA" id="ARBA00022691"/>
    </source>
</evidence>
<evidence type="ECO:0000259" key="12">
    <source>
        <dbReference type="Pfam" id="PF20260"/>
    </source>
</evidence>
<dbReference type="InterPro" id="IPR015947">
    <property type="entry name" value="PUA-like_sf"/>
</dbReference>
<dbReference type="CDD" id="cd18084">
    <property type="entry name" value="RsmE-like"/>
    <property type="match status" value="1"/>
</dbReference>
<evidence type="ECO:0000256" key="5">
    <source>
        <dbReference type="ARBA" id="ARBA00022552"/>
    </source>
</evidence>
<name>A0AA87BC18_9FABA</name>
<organism evidence="13 14">
    <name type="scientific">Sphenostylis stenocarpa</name>
    <dbReference type="NCBI Taxonomy" id="92480"/>
    <lineage>
        <taxon>Eukaryota</taxon>
        <taxon>Viridiplantae</taxon>
        <taxon>Streptophyta</taxon>
        <taxon>Embryophyta</taxon>
        <taxon>Tracheophyta</taxon>
        <taxon>Spermatophyta</taxon>
        <taxon>Magnoliopsida</taxon>
        <taxon>eudicotyledons</taxon>
        <taxon>Gunneridae</taxon>
        <taxon>Pentapetalae</taxon>
        <taxon>rosids</taxon>
        <taxon>fabids</taxon>
        <taxon>Fabales</taxon>
        <taxon>Fabaceae</taxon>
        <taxon>Papilionoideae</taxon>
        <taxon>50 kb inversion clade</taxon>
        <taxon>NPAAA clade</taxon>
        <taxon>indigoferoid/millettioid clade</taxon>
        <taxon>Phaseoleae</taxon>
        <taxon>Sphenostylis</taxon>
    </lineage>
</organism>
<keyword evidence="8" id="KW-0949">S-adenosyl-L-methionine</keyword>
<keyword evidence="14" id="KW-1185">Reference proteome</keyword>
<comment type="function">
    <text evidence="9">Specifically methylates the N3 position of the uracil ring of uridine 1498 (m3U1498) in 16S rRNA. Acts on the fully assembled 30S ribosomal subunit.</text>
</comment>
<comment type="subcellular location">
    <subcellularLocation>
        <location evidence="1">Cytoplasm</location>
    </subcellularLocation>
</comment>
<evidence type="ECO:0000313" key="13">
    <source>
        <dbReference type="EMBL" id="CAJ1977315.1"/>
    </source>
</evidence>
<evidence type="ECO:0000256" key="1">
    <source>
        <dbReference type="ARBA" id="ARBA00004496"/>
    </source>
</evidence>
<dbReference type="SUPFAM" id="SSF88697">
    <property type="entry name" value="PUA domain-like"/>
    <property type="match status" value="1"/>
</dbReference>
<sequence length="414" mass="46043">MLQTLGGVIPRFVNRSWLRKLTLRAMAFSSSSDYGDQSRGGLPRFYSETLPPSKGSVIRVQGDEFWHMTKVLRLTTNDRVQLFNGKGGLVEGCIQVIDRSGLDFVASSDLISIPPQNTQLHVFAGFGSLKGGRSDWLVEKCTELGANSVTPLLTERSPSISENRVDRLERVILAASKQCQRLHEMVLKDPIEIGDLLHLIAQSKLSLVATAKAIPVLSALTSLEKETSGLIIVGPEGDFTEKEVSMMMEAGATAVSLGPHRLRVETATISLLATVMLWRDEKYPMSSIGQSILMALTATLNKYASSNLQAVHRTQGKTPHTTTPSTNLELGRRGVVLSTLIATTQIPDSRTQLLQKYRKKSEENKEKNDKERLDSYYKRNYKDYFELMEGTLKARDGKVSDTEKDILDWLQKNK</sequence>
<dbReference type="SUPFAM" id="SSF75217">
    <property type="entry name" value="alpha/beta knot"/>
    <property type="match status" value="1"/>
</dbReference>
<dbReference type="Pfam" id="PF20260">
    <property type="entry name" value="PUA_4"/>
    <property type="match status" value="1"/>
</dbReference>
<dbReference type="NCBIfam" id="TIGR00046">
    <property type="entry name" value="RsmE family RNA methyltransferase"/>
    <property type="match status" value="1"/>
</dbReference>
<dbReference type="GO" id="GO:0070042">
    <property type="term" value="F:rRNA (uridine-N3-)-methyltransferase activity"/>
    <property type="evidence" value="ECO:0007669"/>
    <property type="project" value="TreeGrafter"/>
</dbReference>
<evidence type="ECO:0000256" key="9">
    <source>
        <dbReference type="ARBA" id="ARBA00025699"/>
    </source>
</evidence>
<dbReference type="InterPro" id="IPR046886">
    <property type="entry name" value="RsmE_MTase_dom"/>
</dbReference>